<feature type="transmembrane region" description="Helical" evidence="14">
    <location>
        <begin position="76"/>
        <end position="101"/>
    </location>
</feature>
<dbReference type="PROSITE" id="PS50109">
    <property type="entry name" value="HIS_KIN"/>
    <property type="match status" value="1"/>
</dbReference>
<dbReference type="Proteomes" id="UP000621560">
    <property type="component" value="Unassembled WGS sequence"/>
</dbReference>
<keyword evidence="5" id="KW-0597">Phosphoprotein</keyword>
<dbReference type="SMART" id="SM00387">
    <property type="entry name" value="HATPase_c"/>
    <property type="match status" value="1"/>
</dbReference>
<feature type="domain" description="MHYT" evidence="17">
    <location>
        <begin position="10"/>
        <end position="202"/>
    </location>
</feature>
<dbReference type="GO" id="GO:0005886">
    <property type="term" value="C:plasma membrane"/>
    <property type="evidence" value="ECO:0007669"/>
    <property type="project" value="TreeGrafter"/>
</dbReference>
<evidence type="ECO:0000256" key="1">
    <source>
        <dbReference type="ARBA" id="ARBA00000085"/>
    </source>
</evidence>
<evidence type="ECO:0000256" key="9">
    <source>
        <dbReference type="ARBA" id="ARBA00022840"/>
    </source>
</evidence>
<dbReference type="Pfam" id="PF03707">
    <property type="entry name" value="MHYT"/>
    <property type="match status" value="3"/>
</dbReference>
<dbReference type="GO" id="GO:0000155">
    <property type="term" value="F:phosphorelay sensor kinase activity"/>
    <property type="evidence" value="ECO:0007669"/>
    <property type="project" value="InterPro"/>
</dbReference>
<evidence type="ECO:0000256" key="6">
    <source>
        <dbReference type="ARBA" id="ARBA00022679"/>
    </source>
</evidence>
<keyword evidence="12" id="KW-0131">Cell cycle</keyword>
<dbReference type="PROSITE" id="PS50924">
    <property type="entry name" value="MHYT"/>
    <property type="match status" value="1"/>
</dbReference>
<keyword evidence="8" id="KW-0418">Kinase</keyword>
<dbReference type="FunFam" id="3.30.565.10:FF:000010">
    <property type="entry name" value="Sensor histidine kinase RcsC"/>
    <property type="match status" value="1"/>
</dbReference>
<feature type="transmembrane region" description="Helical" evidence="14">
    <location>
        <begin position="45"/>
        <end position="70"/>
    </location>
</feature>
<feature type="transmembrane region" description="Helical" evidence="14">
    <location>
        <begin position="108"/>
        <end position="130"/>
    </location>
</feature>
<dbReference type="SUPFAM" id="SSF47384">
    <property type="entry name" value="Homodimeric domain of signal transducing histidine kinase"/>
    <property type="match status" value="1"/>
</dbReference>
<feature type="transmembrane region" description="Helical" evidence="14">
    <location>
        <begin position="219"/>
        <end position="241"/>
    </location>
</feature>
<accession>A0A927GSR4</accession>
<organism evidence="18 19">
    <name type="scientific">Paenibacillus sabuli</name>
    <dbReference type="NCBI Taxonomy" id="2772509"/>
    <lineage>
        <taxon>Bacteria</taxon>
        <taxon>Bacillati</taxon>
        <taxon>Bacillota</taxon>
        <taxon>Bacilli</taxon>
        <taxon>Bacillales</taxon>
        <taxon>Paenibacillaceae</taxon>
        <taxon>Paenibacillus</taxon>
    </lineage>
</organism>
<dbReference type="RefSeq" id="WP_190919995.1">
    <property type="nucleotide sequence ID" value="NZ_JACXIZ010000031.1"/>
</dbReference>
<dbReference type="PANTHER" id="PTHR43047:SF63">
    <property type="entry name" value="HISTIDINE KINASE"/>
    <property type="match status" value="1"/>
</dbReference>
<proteinExistence type="inferred from homology"/>
<sequence length="534" mass="57924">MEHHHIHGTYDTVLILFSYVVAVAASYTVLDLTGRISATSGRSRWAWLSFGAIAMGLGIWSMHFVGMLAFTLPVPVAYDVSTVVLSVVVAIAASFVALYVVGRNRLTLAQLIGGGLLLAAGISAMHYIGMEAMMIGIRYDPFYFALSILIALVASVSALWLAFYFRQDSTRGGGWKKLGSGLIMGAAVAGMHYTGMAAARFYHEETGSAATGMVLDQKWLASFISAGTLVTLAMSLLGVYISKRFSYKDSTIAAKSREIVAVNEELRRLNENLEQLVMERTAQLEKAHDEAIKASMTKSQFLANMSHELRTPLNAIIGYSELLMEEAEDMGEQSFVSDLGKIEQAGKHLLALINDILDISKIEAGKVELEYGDCRVSHLLAEAVGAVEPLMQAGGNTLKIEPLELVIRVDGVKLRQVLINVLGNAAKFTRDGEVRLVALRQRRQEREGVAFVVSDTGIGMTPEQLDKLFQPFTQADPSTTRKYGGTGLGLAISQRFCRLMGGGISVESEPGRGSVFTCWVPDGARNQPAGERTL</sequence>
<evidence type="ECO:0000256" key="5">
    <source>
        <dbReference type="ARBA" id="ARBA00022553"/>
    </source>
</evidence>
<name>A0A927GSR4_9BACL</name>
<keyword evidence="14" id="KW-1133">Transmembrane helix</keyword>
<dbReference type="GO" id="GO:0009927">
    <property type="term" value="F:histidine phosphotransfer kinase activity"/>
    <property type="evidence" value="ECO:0007669"/>
    <property type="project" value="TreeGrafter"/>
</dbReference>
<dbReference type="EC" id="2.7.13.3" evidence="4"/>
<feature type="coiled-coil region" evidence="15">
    <location>
        <begin position="252"/>
        <end position="290"/>
    </location>
</feature>
<feature type="domain" description="Histidine kinase" evidence="16">
    <location>
        <begin position="304"/>
        <end position="524"/>
    </location>
</feature>
<dbReference type="CDD" id="cd16922">
    <property type="entry name" value="HATPase_EvgS-ArcB-TorS-like"/>
    <property type="match status" value="1"/>
</dbReference>
<dbReference type="Gene3D" id="1.10.287.130">
    <property type="match status" value="1"/>
</dbReference>
<dbReference type="InterPro" id="IPR003661">
    <property type="entry name" value="HisK_dim/P_dom"/>
</dbReference>
<comment type="subcellular location">
    <subcellularLocation>
        <location evidence="2">Membrane</location>
    </subcellularLocation>
</comment>
<evidence type="ECO:0000256" key="2">
    <source>
        <dbReference type="ARBA" id="ARBA00004370"/>
    </source>
</evidence>
<comment type="similarity">
    <text evidence="3">In the N-terminal section; belongs to the phytochrome family.</text>
</comment>
<feature type="transmembrane region" description="Helical" evidence="14">
    <location>
        <begin position="178"/>
        <end position="199"/>
    </location>
</feature>
<evidence type="ECO:0000256" key="4">
    <source>
        <dbReference type="ARBA" id="ARBA00012438"/>
    </source>
</evidence>
<reference evidence="18" key="1">
    <citation type="submission" date="2020-09" db="EMBL/GenBank/DDBJ databases">
        <title>A novel bacterium of genus Paenibacillus, isolated from South China Sea.</title>
        <authorList>
            <person name="Huang H."/>
            <person name="Mo K."/>
            <person name="Hu Y."/>
        </authorList>
    </citation>
    <scope>NUCLEOTIDE SEQUENCE</scope>
    <source>
        <strain evidence="18">IB182496</strain>
    </source>
</reference>
<evidence type="ECO:0000313" key="18">
    <source>
        <dbReference type="EMBL" id="MBD2847034.1"/>
    </source>
</evidence>
<dbReference type="Pfam" id="PF02518">
    <property type="entry name" value="HATPase_c"/>
    <property type="match status" value="1"/>
</dbReference>
<keyword evidence="9" id="KW-0067">ATP-binding</keyword>
<dbReference type="AlphaFoldDB" id="A0A927GSR4"/>
<dbReference type="SMART" id="SM00388">
    <property type="entry name" value="HisKA"/>
    <property type="match status" value="1"/>
</dbReference>
<dbReference type="InterPro" id="IPR005467">
    <property type="entry name" value="His_kinase_dom"/>
</dbReference>
<dbReference type="PRINTS" id="PR00344">
    <property type="entry name" value="BCTRLSENSOR"/>
</dbReference>
<dbReference type="SUPFAM" id="SSF55874">
    <property type="entry name" value="ATPase domain of HSP90 chaperone/DNA topoisomerase II/histidine kinase"/>
    <property type="match status" value="1"/>
</dbReference>
<gene>
    <name evidence="18" type="ORF">IDH44_17690</name>
</gene>
<evidence type="ECO:0000256" key="13">
    <source>
        <dbReference type="ARBA" id="ARBA00074306"/>
    </source>
</evidence>
<evidence type="ECO:0000256" key="10">
    <source>
        <dbReference type="ARBA" id="ARBA00023012"/>
    </source>
</evidence>
<dbReference type="InterPro" id="IPR004358">
    <property type="entry name" value="Sig_transdc_His_kin-like_C"/>
</dbReference>
<protein>
    <recommendedName>
        <fullName evidence="13">Circadian input-output histidine kinase CikA</fullName>
        <ecNumber evidence="4">2.7.13.3</ecNumber>
    </recommendedName>
</protein>
<feature type="transmembrane region" description="Helical" evidence="14">
    <location>
        <begin position="12"/>
        <end position="33"/>
    </location>
</feature>
<dbReference type="InterPro" id="IPR005330">
    <property type="entry name" value="MHYT_dom"/>
</dbReference>
<feature type="transmembrane region" description="Helical" evidence="14">
    <location>
        <begin position="142"/>
        <end position="166"/>
    </location>
</feature>
<dbReference type="FunFam" id="1.10.287.130:FF:000038">
    <property type="entry name" value="Sensory transduction histidine kinase"/>
    <property type="match status" value="1"/>
</dbReference>
<keyword evidence="6" id="KW-0808">Transferase</keyword>
<keyword evidence="15" id="KW-0175">Coiled coil</keyword>
<keyword evidence="14" id="KW-0812">Transmembrane</keyword>
<evidence type="ECO:0000259" key="16">
    <source>
        <dbReference type="PROSITE" id="PS50109"/>
    </source>
</evidence>
<dbReference type="InterPro" id="IPR036097">
    <property type="entry name" value="HisK_dim/P_sf"/>
</dbReference>
<keyword evidence="19" id="KW-1185">Reference proteome</keyword>
<evidence type="ECO:0000256" key="15">
    <source>
        <dbReference type="SAM" id="Coils"/>
    </source>
</evidence>
<dbReference type="Pfam" id="PF00512">
    <property type="entry name" value="HisKA"/>
    <property type="match status" value="1"/>
</dbReference>
<keyword evidence="7" id="KW-0547">Nucleotide-binding</keyword>
<evidence type="ECO:0000256" key="3">
    <source>
        <dbReference type="ARBA" id="ARBA00006402"/>
    </source>
</evidence>
<dbReference type="GO" id="GO:0005524">
    <property type="term" value="F:ATP binding"/>
    <property type="evidence" value="ECO:0007669"/>
    <property type="project" value="UniProtKB-KW"/>
</dbReference>
<evidence type="ECO:0000256" key="7">
    <source>
        <dbReference type="ARBA" id="ARBA00022741"/>
    </source>
</evidence>
<dbReference type="PANTHER" id="PTHR43047">
    <property type="entry name" value="TWO-COMPONENT HISTIDINE PROTEIN KINASE"/>
    <property type="match status" value="1"/>
</dbReference>
<evidence type="ECO:0000256" key="12">
    <source>
        <dbReference type="ARBA" id="ARBA00023306"/>
    </source>
</evidence>
<evidence type="ECO:0000256" key="14">
    <source>
        <dbReference type="PROSITE-ProRule" id="PRU00244"/>
    </source>
</evidence>
<dbReference type="Gene3D" id="3.30.565.10">
    <property type="entry name" value="Histidine kinase-like ATPase, C-terminal domain"/>
    <property type="match status" value="1"/>
</dbReference>
<comment type="catalytic activity">
    <reaction evidence="1">
        <text>ATP + protein L-histidine = ADP + protein N-phospho-L-histidine.</text>
        <dbReference type="EC" id="2.7.13.3"/>
    </reaction>
</comment>
<evidence type="ECO:0000313" key="19">
    <source>
        <dbReference type="Proteomes" id="UP000621560"/>
    </source>
</evidence>
<evidence type="ECO:0000256" key="11">
    <source>
        <dbReference type="ARBA" id="ARBA00023136"/>
    </source>
</evidence>
<comment type="caution">
    <text evidence="18">The sequence shown here is derived from an EMBL/GenBank/DDBJ whole genome shotgun (WGS) entry which is preliminary data.</text>
</comment>
<keyword evidence="10" id="KW-0902">Two-component regulatory system</keyword>
<dbReference type="EMBL" id="JACXIZ010000031">
    <property type="protein sequence ID" value="MBD2847034.1"/>
    <property type="molecule type" value="Genomic_DNA"/>
</dbReference>
<dbReference type="InterPro" id="IPR036890">
    <property type="entry name" value="HATPase_C_sf"/>
</dbReference>
<evidence type="ECO:0000256" key="8">
    <source>
        <dbReference type="ARBA" id="ARBA00022777"/>
    </source>
</evidence>
<dbReference type="CDD" id="cd00082">
    <property type="entry name" value="HisKA"/>
    <property type="match status" value="1"/>
</dbReference>
<dbReference type="InterPro" id="IPR003594">
    <property type="entry name" value="HATPase_dom"/>
</dbReference>
<evidence type="ECO:0000259" key="17">
    <source>
        <dbReference type="PROSITE" id="PS50924"/>
    </source>
</evidence>
<keyword evidence="11 14" id="KW-0472">Membrane</keyword>